<keyword evidence="2" id="KW-1185">Reference proteome</keyword>
<reference evidence="1 2" key="1">
    <citation type="submission" date="2019-06" db="EMBL/GenBank/DDBJ databases">
        <title>Genome Sequence of the Brown Rot Fungal Pathogen Monilinia fructicola.</title>
        <authorList>
            <person name="De Miccolis Angelini R.M."/>
            <person name="Landi L."/>
            <person name="Abate D."/>
            <person name="Pollastro S."/>
            <person name="Romanazzi G."/>
            <person name="Faretra F."/>
        </authorList>
    </citation>
    <scope>NUCLEOTIDE SEQUENCE [LARGE SCALE GENOMIC DNA]</scope>
    <source>
        <strain evidence="1 2">Mfrc123</strain>
    </source>
</reference>
<comment type="caution">
    <text evidence="1">The sequence shown here is derived from an EMBL/GenBank/DDBJ whole genome shotgun (WGS) entry which is preliminary data.</text>
</comment>
<evidence type="ECO:0000313" key="1">
    <source>
        <dbReference type="EMBL" id="KAA8564067.1"/>
    </source>
</evidence>
<accession>A0A5M9J5U7</accession>
<proteinExistence type="predicted"/>
<evidence type="ECO:0000313" key="2">
    <source>
        <dbReference type="Proteomes" id="UP000322873"/>
    </source>
</evidence>
<gene>
    <name evidence="1" type="ORF">EYC84_012056</name>
</gene>
<protein>
    <submittedName>
        <fullName evidence="1">Uncharacterized protein</fullName>
    </submittedName>
</protein>
<sequence length="71" mass="8021">MRCLTDVNHTIQDRSVRYAKHHPAKDDLKKNYLELGNYTSVFLRRSSGPSPKISDLWGSQLLATSAASFNL</sequence>
<dbReference type="Proteomes" id="UP000322873">
    <property type="component" value="Unassembled WGS sequence"/>
</dbReference>
<dbReference type="AlphaFoldDB" id="A0A5M9J5U7"/>
<organism evidence="1 2">
    <name type="scientific">Monilinia fructicola</name>
    <name type="common">Brown rot fungus</name>
    <name type="synonym">Ciboria fructicola</name>
    <dbReference type="NCBI Taxonomy" id="38448"/>
    <lineage>
        <taxon>Eukaryota</taxon>
        <taxon>Fungi</taxon>
        <taxon>Dikarya</taxon>
        <taxon>Ascomycota</taxon>
        <taxon>Pezizomycotina</taxon>
        <taxon>Leotiomycetes</taxon>
        <taxon>Helotiales</taxon>
        <taxon>Sclerotiniaceae</taxon>
        <taxon>Monilinia</taxon>
    </lineage>
</organism>
<dbReference type="EMBL" id="VICG01000016">
    <property type="protein sequence ID" value="KAA8564067.1"/>
    <property type="molecule type" value="Genomic_DNA"/>
</dbReference>
<name>A0A5M9J5U7_MONFR</name>